<dbReference type="AlphaFoldDB" id="A0A2W5TR52"/>
<dbReference type="Proteomes" id="UP000249282">
    <property type="component" value="Unassembled WGS sequence"/>
</dbReference>
<name>A0A2W5TR52_ACIJO</name>
<sequence>MEITNDMLAVLDQSAGPAGLIECIEISHSKWPWVLRYVINSNEAMTLTHEDGQAFEYIYAPVTISRSSDQDTLEQELSFTLGDVGEAVPALIDLFIHDEVIELPIVSYRAYLMGHYDAPIFVARDLELESVMRDWKGTRGDSRAPGLNDNGNGDVYSPSTDPSLGGFY</sequence>
<organism evidence="2 3">
    <name type="scientific">Acinetobacter johnsonii</name>
    <dbReference type="NCBI Taxonomy" id="40214"/>
    <lineage>
        <taxon>Bacteria</taxon>
        <taxon>Pseudomonadati</taxon>
        <taxon>Pseudomonadota</taxon>
        <taxon>Gammaproteobacteria</taxon>
        <taxon>Moraxellales</taxon>
        <taxon>Moraxellaceae</taxon>
        <taxon>Acinetobacter</taxon>
    </lineage>
</organism>
<proteinExistence type="predicted"/>
<reference evidence="2 3" key="1">
    <citation type="submission" date="2017-11" db="EMBL/GenBank/DDBJ databases">
        <title>Infants hospitalized years apart are colonized by the same room-sourced microbial strains.</title>
        <authorList>
            <person name="Brooks B."/>
            <person name="Olm M.R."/>
            <person name="Firek B.A."/>
            <person name="Baker R."/>
            <person name="Thomas B.C."/>
            <person name="Morowitz M.J."/>
            <person name="Banfield J.F."/>
        </authorList>
    </citation>
    <scope>NUCLEOTIDE SEQUENCE [LARGE SCALE GENOMIC DNA]</scope>
    <source>
        <strain evidence="2">S2_003_000_R3_20</strain>
    </source>
</reference>
<accession>A0A2W5TR52</accession>
<feature type="region of interest" description="Disordered" evidence="1">
    <location>
        <begin position="139"/>
        <end position="168"/>
    </location>
</feature>
<dbReference type="Pfam" id="PF08875">
    <property type="entry name" value="DUF1833"/>
    <property type="match status" value="1"/>
</dbReference>
<dbReference type="EMBL" id="QFQJ01000003">
    <property type="protein sequence ID" value="PZQ93493.1"/>
    <property type="molecule type" value="Genomic_DNA"/>
</dbReference>
<comment type="caution">
    <text evidence="2">The sequence shown here is derived from an EMBL/GenBank/DDBJ whole genome shotgun (WGS) entry which is preliminary data.</text>
</comment>
<evidence type="ECO:0000256" key="1">
    <source>
        <dbReference type="SAM" id="MobiDB-lite"/>
    </source>
</evidence>
<dbReference type="InterPro" id="IPR014974">
    <property type="entry name" value="DUF1833"/>
</dbReference>
<gene>
    <name evidence="2" type="ORF">DI542_01240</name>
</gene>
<evidence type="ECO:0008006" key="4">
    <source>
        <dbReference type="Google" id="ProtNLM"/>
    </source>
</evidence>
<protein>
    <recommendedName>
        <fullName evidence="4">DUF1833 domain-containing protein</fullName>
    </recommendedName>
</protein>
<evidence type="ECO:0000313" key="3">
    <source>
        <dbReference type="Proteomes" id="UP000249282"/>
    </source>
</evidence>
<evidence type="ECO:0000313" key="2">
    <source>
        <dbReference type="EMBL" id="PZQ93493.1"/>
    </source>
</evidence>